<dbReference type="GO" id="GO:0016715">
    <property type="term" value="F:oxidoreductase activity, acting on paired donors, with incorporation or reduction of molecular oxygen, reduced ascorbate as one donor, and incorporation of one atom of oxygen"/>
    <property type="evidence" value="ECO:0007669"/>
    <property type="project" value="InterPro"/>
</dbReference>
<dbReference type="PROSITE" id="PS51352">
    <property type="entry name" value="THIOREDOXIN_2"/>
    <property type="match status" value="1"/>
</dbReference>
<dbReference type="InterPro" id="IPR000866">
    <property type="entry name" value="AhpC/TSA"/>
</dbReference>
<dbReference type="InterPro" id="IPR008977">
    <property type="entry name" value="PHM/PNGase_F_dom_sf"/>
</dbReference>
<dbReference type="OrthoDB" id="9788721at2"/>
<keyword evidence="1" id="KW-1015">Disulfide bond</keyword>
<keyword evidence="2" id="KW-0732">Signal</keyword>
<evidence type="ECO:0000313" key="5">
    <source>
        <dbReference type="Proteomes" id="UP000317648"/>
    </source>
</evidence>
<reference evidence="4 5" key="1">
    <citation type="submission" date="2019-02" db="EMBL/GenBank/DDBJ databases">
        <title>Deep-cultivation of Planctomycetes and their phenomic and genomic characterization uncovers novel biology.</title>
        <authorList>
            <person name="Wiegand S."/>
            <person name="Jogler M."/>
            <person name="Boedeker C."/>
            <person name="Pinto D."/>
            <person name="Vollmers J."/>
            <person name="Rivas-Marin E."/>
            <person name="Kohn T."/>
            <person name="Peeters S.H."/>
            <person name="Heuer A."/>
            <person name="Rast P."/>
            <person name="Oberbeckmann S."/>
            <person name="Bunk B."/>
            <person name="Jeske O."/>
            <person name="Meyerdierks A."/>
            <person name="Storesund J.E."/>
            <person name="Kallscheuer N."/>
            <person name="Luecker S."/>
            <person name="Lage O.M."/>
            <person name="Pohl T."/>
            <person name="Merkel B.J."/>
            <person name="Hornburger P."/>
            <person name="Mueller R.-W."/>
            <person name="Bruemmer F."/>
            <person name="Labrenz M."/>
            <person name="Spormann A.M."/>
            <person name="Op den Camp H."/>
            <person name="Overmann J."/>
            <person name="Amann R."/>
            <person name="Jetten M.S.M."/>
            <person name="Mascher T."/>
            <person name="Medema M.H."/>
            <person name="Devos D.P."/>
            <person name="Kaster A.-K."/>
            <person name="Ovreas L."/>
            <person name="Rohde M."/>
            <person name="Galperin M.Y."/>
            <person name="Jogler C."/>
        </authorList>
    </citation>
    <scope>NUCLEOTIDE SEQUENCE [LARGE SCALE GENOMIC DNA]</scope>
    <source>
        <strain evidence="4 5">Pla85_3_4</strain>
    </source>
</reference>
<dbReference type="EMBL" id="CP036433">
    <property type="protein sequence ID" value="QDU99049.1"/>
    <property type="molecule type" value="Genomic_DNA"/>
</dbReference>
<dbReference type="PANTHER" id="PTHR43640">
    <property type="entry name" value="OS07G0260300 PROTEIN"/>
    <property type="match status" value="1"/>
</dbReference>
<gene>
    <name evidence="4" type="primary">resA_8</name>
    <name evidence="4" type="ORF">Pla8534_69600</name>
</gene>
<dbReference type="Gene3D" id="2.60.120.310">
    <property type="entry name" value="Copper type II, ascorbate-dependent monooxygenase, N-terminal domain"/>
    <property type="match status" value="1"/>
</dbReference>
<dbReference type="InterPro" id="IPR036939">
    <property type="entry name" value="Cu2_ascorb_mOase_N_sf"/>
</dbReference>
<protein>
    <submittedName>
        <fullName evidence="4">Thiol-disulfide oxidoreductase ResA</fullName>
    </submittedName>
</protein>
<feature type="signal peptide" evidence="2">
    <location>
        <begin position="1"/>
        <end position="26"/>
    </location>
</feature>
<dbReference type="SUPFAM" id="SSF49742">
    <property type="entry name" value="PHM/PNGase F"/>
    <property type="match status" value="2"/>
</dbReference>
<feature type="domain" description="Thioredoxin" evidence="3">
    <location>
        <begin position="30"/>
        <end position="182"/>
    </location>
</feature>
<sequence length="701" mass="78076" precursor="true">MRILQRTFVRVLALLLAVFAARSLSAAAPTVIGKTVENFQLSTHRGQPWELADTADQKLVALVFLGTECPLAKLYGPRLADLHKTYADQGVAFVGVNANAQDSITELTAYAQKHAIPFPLLKDPGNRVADQIGAERTPEVFLLDQDRKIRYHGRIDDQYGVGYSRDHAQRRDLAEAIQELLAGKQVSVPETAPIGCFIGRTRLTEPHGDITYTNQISRLFNQHCVECHRAGEIAPFPLTAYEDILGWEETILEVIDENRMPPWFANPQHGAFRNDTRLSAAEKTLLHQWVKNGMPEGDPDQLPAPPQFAAGWRMPEPDQVVAMRAEPYAVPAEGVVDYQYFLADPSWDEDKYIVAAEARPDNRAVVHHIIVYVVPPGSQDAKPRGRSILVGYAPGSQPMLLTDGVAVHVPAGCRLVFEVHYTPNGSPQADRSSVGFRFTTKDQVKKQLHGRLAVNTRFRIPPGAASHQVTAEYQSRQDEVLLEMTPHMHLRGKAFRYEAIYPSGQREILLDVPHYDFNWQLGYQLAEPKRLPQGTRIQCTAWFDNSEDNLVNPDPTAEVRWGDQSWEEMMIGFLSVVDPDPAPDAAADEPHPLQINPGADPVGVWRWKRDGAPHQLTLQLDDDKLSGVIEIVGRGKWSIQQAALADNQLTFQVVPPEFAGQVLLEFDAVVGAKTLQGNLKYSVRTTGQSRTLPWTAERAAD</sequence>
<keyword evidence="5" id="KW-1185">Reference proteome</keyword>
<name>A0A518E4P2_9BACT</name>
<dbReference type="AlphaFoldDB" id="A0A518E4P2"/>
<dbReference type="InterPro" id="IPR013766">
    <property type="entry name" value="Thioredoxin_domain"/>
</dbReference>
<dbReference type="RefSeq" id="WP_145058763.1">
    <property type="nucleotide sequence ID" value="NZ_CP036433.1"/>
</dbReference>
<dbReference type="Gene3D" id="3.40.30.10">
    <property type="entry name" value="Glutaredoxin"/>
    <property type="match status" value="1"/>
</dbReference>
<evidence type="ECO:0000256" key="1">
    <source>
        <dbReference type="ARBA" id="ARBA00023157"/>
    </source>
</evidence>
<evidence type="ECO:0000259" key="3">
    <source>
        <dbReference type="PROSITE" id="PS51352"/>
    </source>
</evidence>
<dbReference type="PANTHER" id="PTHR43640:SF1">
    <property type="entry name" value="THIOREDOXIN-DEPENDENT PEROXIREDOXIN"/>
    <property type="match status" value="1"/>
</dbReference>
<dbReference type="Pfam" id="PF00578">
    <property type="entry name" value="AhpC-TSA"/>
    <property type="match status" value="1"/>
</dbReference>
<dbReference type="GO" id="GO:0005507">
    <property type="term" value="F:copper ion binding"/>
    <property type="evidence" value="ECO:0007669"/>
    <property type="project" value="InterPro"/>
</dbReference>
<dbReference type="Gene3D" id="2.60.120.230">
    <property type="match status" value="1"/>
</dbReference>
<dbReference type="InterPro" id="IPR014784">
    <property type="entry name" value="Cu2_ascorb_mOase-like_C"/>
</dbReference>
<dbReference type="Proteomes" id="UP000317648">
    <property type="component" value="Chromosome"/>
</dbReference>
<evidence type="ECO:0000313" key="4">
    <source>
        <dbReference type="EMBL" id="QDU99049.1"/>
    </source>
</evidence>
<dbReference type="InterPro" id="IPR047262">
    <property type="entry name" value="PRX-like1"/>
</dbReference>
<accession>A0A518E4P2</accession>
<evidence type="ECO:0000256" key="2">
    <source>
        <dbReference type="SAM" id="SignalP"/>
    </source>
</evidence>
<organism evidence="4 5">
    <name type="scientific">Lignipirellula cremea</name>
    <dbReference type="NCBI Taxonomy" id="2528010"/>
    <lineage>
        <taxon>Bacteria</taxon>
        <taxon>Pseudomonadati</taxon>
        <taxon>Planctomycetota</taxon>
        <taxon>Planctomycetia</taxon>
        <taxon>Pirellulales</taxon>
        <taxon>Pirellulaceae</taxon>
        <taxon>Lignipirellula</taxon>
    </lineage>
</organism>
<dbReference type="InterPro" id="IPR036249">
    <property type="entry name" value="Thioredoxin-like_sf"/>
</dbReference>
<dbReference type="SUPFAM" id="SSF52833">
    <property type="entry name" value="Thioredoxin-like"/>
    <property type="match status" value="1"/>
</dbReference>
<dbReference type="KEGG" id="lcre:Pla8534_69600"/>
<proteinExistence type="predicted"/>
<dbReference type="GO" id="GO:0016209">
    <property type="term" value="F:antioxidant activity"/>
    <property type="evidence" value="ECO:0007669"/>
    <property type="project" value="InterPro"/>
</dbReference>
<dbReference type="CDD" id="cd02969">
    <property type="entry name" value="PRX_like1"/>
    <property type="match status" value="1"/>
</dbReference>
<feature type="chain" id="PRO_5022223784" evidence="2">
    <location>
        <begin position="27"/>
        <end position="701"/>
    </location>
</feature>